<dbReference type="Gene3D" id="2.60.40.3800">
    <property type="match status" value="1"/>
</dbReference>
<feature type="domain" description="Gingipain propeptide" evidence="3">
    <location>
        <begin position="60"/>
        <end position="195"/>
    </location>
</feature>
<dbReference type="Gene3D" id="3.40.50.10390">
    <property type="entry name" value="Gingipain r, domain 1"/>
    <property type="match status" value="1"/>
</dbReference>
<dbReference type="InterPro" id="IPR013783">
    <property type="entry name" value="Ig-like_fold"/>
</dbReference>
<gene>
    <name evidence="5" type="ORF">E3J62_08430</name>
</gene>
<evidence type="ECO:0000313" key="5">
    <source>
        <dbReference type="EMBL" id="TET45128.1"/>
    </source>
</evidence>
<dbReference type="InterPro" id="IPR012600">
    <property type="entry name" value="Propeptide_C25"/>
</dbReference>
<dbReference type="Gene3D" id="2.60.120.260">
    <property type="entry name" value="Galactose-binding domain-like"/>
    <property type="match status" value="1"/>
</dbReference>
<dbReference type="Proteomes" id="UP000315525">
    <property type="component" value="Unassembled WGS sequence"/>
</dbReference>
<comment type="caution">
    <text evidence="5">The sequence shown here is derived from an EMBL/GenBank/DDBJ whole genome shotgun (WGS) entry which is preliminary data.</text>
</comment>
<dbReference type="Gene3D" id="3.40.50.1460">
    <property type="match status" value="1"/>
</dbReference>
<organism evidence="5 6">
    <name type="scientific">candidate division TA06 bacterium</name>
    <dbReference type="NCBI Taxonomy" id="2250710"/>
    <lineage>
        <taxon>Bacteria</taxon>
        <taxon>Bacteria division TA06</taxon>
    </lineage>
</organism>
<evidence type="ECO:0000259" key="2">
    <source>
        <dbReference type="Pfam" id="PF01364"/>
    </source>
</evidence>
<dbReference type="InterPro" id="IPR038490">
    <property type="entry name" value="Gingipain_propep_sf"/>
</dbReference>
<feature type="domain" description="Gingipain" evidence="2">
    <location>
        <begin position="250"/>
        <end position="610"/>
    </location>
</feature>
<dbReference type="GO" id="GO:0006508">
    <property type="term" value="P:proteolysis"/>
    <property type="evidence" value="ECO:0007669"/>
    <property type="project" value="InterPro"/>
</dbReference>
<dbReference type="InterPro" id="IPR026444">
    <property type="entry name" value="Secre_tail"/>
</dbReference>
<dbReference type="GO" id="GO:0004197">
    <property type="term" value="F:cysteine-type endopeptidase activity"/>
    <property type="evidence" value="ECO:0007669"/>
    <property type="project" value="InterPro"/>
</dbReference>
<dbReference type="InterPro" id="IPR025965">
    <property type="entry name" value="FlgD/Vpr_Ig-like"/>
</dbReference>
<dbReference type="EMBL" id="SOJN01000094">
    <property type="protein sequence ID" value="TET45128.1"/>
    <property type="molecule type" value="Genomic_DNA"/>
</dbReference>
<dbReference type="InterPro" id="IPR001769">
    <property type="entry name" value="Gingipain"/>
</dbReference>
<dbReference type="InterPro" id="IPR029030">
    <property type="entry name" value="Caspase-like_dom_sf"/>
</dbReference>
<feature type="domain" description="FlgD/Vpr Ig-like" evidence="4">
    <location>
        <begin position="1129"/>
        <end position="1181"/>
    </location>
</feature>
<dbReference type="SUPFAM" id="SSF52129">
    <property type="entry name" value="Caspase-like"/>
    <property type="match status" value="1"/>
</dbReference>
<keyword evidence="1" id="KW-0732">Signal</keyword>
<proteinExistence type="predicted"/>
<dbReference type="Pfam" id="PF13860">
    <property type="entry name" value="FlgD_ig"/>
    <property type="match status" value="1"/>
</dbReference>
<evidence type="ECO:0000259" key="3">
    <source>
        <dbReference type="Pfam" id="PF08126"/>
    </source>
</evidence>
<dbReference type="Pfam" id="PF01364">
    <property type="entry name" value="Peptidase_C25"/>
    <property type="match status" value="1"/>
</dbReference>
<evidence type="ECO:0000313" key="6">
    <source>
        <dbReference type="Proteomes" id="UP000315525"/>
    </source>
</evidence>
<dbReference type="Gene3D" id="2.60.40.10">
    <property type="entry name" value="Immunoglobulins"/>
    <property type="match status" value="1"/>
</dbReference>
<dbReference type="AlphaFoldDB" id="A0A523URG8"/>
<reference evidence="5 6" key="1">
    <citation type="submission" date="2019-03" db="EMBL/GenBank/DDBJ databases">
        <title>Metabolic potential of uncultured bacteria and archaea associated with petroleum seepage in deep-sea sediments.</title>
        <authorList>
            <person name="Dong X."/>
            <person name="Hubert C."/>
        </authorList>
    </citation>
    <scope>NUCLEOTIDE SEQUENCE [LARGE SCALE GENOMIC DNA]</scope>
    <source>
        <strain evidence="5">E44_bin18</strain>
    </source>
</reference>
<sequence length="1198" mass="131255">MSGFRLWPWKMEDYMKAISFLVIALASSLVLASICSGMEIVQSVQFSSNSLAISDFEGYAKIRLKGCDLTDEVGKPQLPMKTILISVPQFANVEGIRVLSTESEDVPGNYLIFPAQPPQILSMESVTQKPVEFEEPDLEVYSSRNPYPGKLGSAGRTGNMLGYKVLGVTLYPVQYTPSEGRLTIHKRLEVRIEYSIESGALRLPGKRSPTSERFCKSVLKSLVLNEEELESEEPVFEPVVTMLPPDDYEYVVVTSAVYDSVFQRLADWKTKKGVPADVVTTEWIYSTYSGWDNAEKIRNFIKDAYANWGTIWVLLGGDTNIVPDRVGFAMECEAGFDPDEDSIRADLYYSDLDGTWDSNGNHIYGEVTDGVDLYTDVFVARASAEDLSEVQAFVNKALTYERNPVTDYLTNMAFFAEVLWSFPYTDAGVFKDMIDDGSVPARFDIRKLYQRDGTENKDTVVAEINRGQNIMNHAGHANVYIMSVGSGALRRGTMDSLVNGDRIGFLYSIGCYPAAFEDDCIAEHFITNPNGGGMGFIGNSRYGWGSPGNPGYGFSDMFDIEFFNQLFNNNVARISATLAATKAAYAPKSHGENIYRWHQYQLNVLGEPEMFVWTDSLSTLSVRHPDSIPMGTSGFAVTVDDGLVPVSGALVCLMKDSEVYERALTDGAGQVSFGVSPASPGHIQVTVTAQNFLPYEDSTAVFSTGPFVECFRFGIVDSVGNNDGVCNPGEKIWLGVSVKNSGNQAANSVDGVLSSSDPFVSLEETLATFGDLGAGDTALGIPQFEFSIAHACTNGHVAYLTLETSDNSGHNWSDVIGVTVATPVLSCFGYNVQDTTGNGNGIPEPGETVDMLVYVRNSGLGRARGVTALLSCDDPFISLPGSLANVGDIEPGENGWARFVVSIDAGCPEPHFPWLDINMTPSDWETNSDSLLFVVGSLGLTDDVESGEGDWTYEGLWHITEHRSNSATHSWYCGHEDLWYYDDQMIASLTSPPFVIGPNPYLSFWHWYNMPIYGSDGLYIEINTGSGWELIHFKGCGGALDSLLPGNVWFKDWYDLSSYSVGDSARIRFRFFSDLADVGEGWYIDDINIGAECTGIAEVIRRRALGGPPKLYQNVPNPFTGTTRIYANNPAAGKPTVKVYDIAGRLLNSLPMITDGTGKFAATWDGRTADGTLAPSGTYFYRLALPSGPTTRKMILIR</sequence>
<dbReference type="NCBIfam" id="TIGR04183">
    <property type="entry name" value="Por_Secre_tail"/>
    <property type="match status" value="1"/>
</dbReference>
<evidence type="ECO:0000259" key="4">
    <source>
        <dbReference type="Pfam" id="PF13860"/>
    </source>
</evidence>
<evidence type="ECO:0000256" key="1">
    <source>
        <dbReference type="ARBA" id="ARBA00022729"/>
    </source>
</evidence>
<dbReference type="Gene3D" id="2.60.40.4070">
    <property type="match status" value="1"/>
</dbReference>
<dbReference type="InterPro" id="IPR029031">
    <property type="entry name" value="Gingipain_N_sf"/>
</dbReference>
<accession>A0A523URG8</accession>
<dbReference type="Pfam" id="PF08126">
    <property type="entry name" value="Propeptide_C25"/>
    <property type="match status" value="1"/>
</dbReference>
<name>A0A523URG8_UNCT6</name>
<protein>
    <submittedName>
        <fullName evidence="5">T9SS type A sorting domain-containing protein</fullName>
    </submittedName>
</protein>